<gene>
    <name evidence="2" type="ORF">N799_02235</name>
</gene>
<comment type="caution">
    <text evidence="2">The sequence shown here is derived from an EMBL/GenBank/DDBJ whole genome shotgun (WGS) entry which is preliminary data.</text>
</comment>
<accession>A0A0A0F1Q7</accession>
<dbReference type="AlphaFoldDB" id="A0A0A0F1Q7"/>
<keyword evidence="1" id="KW-0812">Transmembrane</keyword>
<evidence type="ECO:0000313" key="3">
    <source>
        <dbReference type="Proteomes" id="UP000029989"/>
    </source>
</evidence>
<evidence type="ECO:0000256" key="1">
    <source>
        <dbReference type="SAM" id="Phobius"/>
    </source>
</evidence>
<organism evidence="2 3">
    <name type="scientific">Lysobacter arseniciresistens ZS79</name>
    <dbReference type="NCBI Taxonomy" id="913325"/>
    <lineage>
        <taxon>Bacteria</taxon>
        <taxon>Pseudomonadati</taxon>
        <taxon>Pseudomonadota</taxon>
        <taxon>Gammaproteobacteria</taxon>
        <taxon>Lysobacterales</taxon>
        <taxon>Lysobacteraceae</taxon>
        <taxon>Novilysobacter</taxon>
    </lineage>
</organism>
<proteinExistence type="predicted"/>
<evidence type="ECO:0008006" key="4">
    <source>
        <dbReference type="Google" id="ProtNLM"/>
    </source>
</evidence>
<sequence>MRAPRGRHYQRGQGLVEYTVLLVCAVLVLVANPNIILELVQAIGDAYVAFVDAISLSWFEIPI</sequence>
<evidence type="ECO:0000313" key="2">
    <source>
        <dbReference type="EMBL" id="KGM56729.1"/>
    </source>
</evidence>
<dbReference type="RefSeq" id="WP_036209697.1">
    <property type="nucleotide sequence ID" value="NZ_AVPT01000009.1"/>
</dbReference>
<keyword evidence="1" id="KW-1133">Transmembrane helix</keyword>
<dbReference type="Proteomes" id="UP000029989">
    <property type="component" value="Unassembled WGS sequence"/>
</dbReference>
<reference evidence="2 3" key="1">
    <citation type="journal article" date="2015" name="Stand. Genomic Sci.">
        <title>Genomic information of the arsenic-resistant bacterium Lysobacter arseniciresistens type strain ZS79(T) and comparison of Lysobacter draft genomes.</title>
        <authorList>
            <person name="Liu L."/>
            <person name="Zhang S."/>
            <person name="Luo M."/>
            <person name="Wang G."/>
        </authorList>
    </citation>
    <scope>NUCLEOTIDE SEQUENCE [LARGE SCALE GENOMIC DNA]</scope>
    <source>
        <strain evidence="2 3">ZS79</strain>
    </source>
</reference>
<dbReference type="STRING" id="913325.N799_02235"/>
<name>A0A0A0F1Q7_9GAMM</name>
<keyword evidence="3" id="KW-1185">Reference proteome</keyword>
<dbReference type="EMBL" id="AVPT01000009">
    <property type="protein sequence ID" value="KGM56729.1"/>
    <property type="molecule type" value="Genomic_DNA"/>
</dbReference>
<dbReference type="eggNOG" id="ENOG5030CHP">
    <property type="taxonomic scope" value="Bacteria"/>
</dbReference>
<protein>
    <recommendedName>
        <fullName evidence="4">Pilin</fullName>
    </recommendedName>
</protein>
<keyword evidence="1" id="KW-0472">Membrane</keyword>
<dbReference type="OrthoDB" id="9943302at2"/>
<feature type="transmembrane region" description="Helical" evidence="1">
    <location>
        <begin position="12"/>
        <end position="31"/>
    </location>
</feature>